<evidence type="ECO:0000256" key="4">
    <source>
        <dbReference type="ARBA" id="ARBA00023008"/>
    </source>
</evidence>
<accession>A0A6A8GEU1</accession>
<keyword evidence="2" id="KW-0479">Metal-binding</keyword>
<dbReference type="RefSeq" id="WP_151162234.1">
    <property type="nucleotide sequence ID" value="NZ_WKJO01000001.1"/>
</dbReference>
<dbReference type="InterPro" id="IPR008972">
    <property type="entry name" value="Cupredoxin"/>
</dbReference>
<dbReference type="InterPro" id="IPR028871">
    <property type="entry name" value="BlueCu_1_BS"/>
</dbReference>
<keyword evidence="3" id="KW-0249">Electron transport</keyword>
<organism evidence="7 8">
    <name type="scientific">Haloferax litoreum</name>
    <dbReference type="NCBI Taxonomy" id="2666140"/>
    <lineage>
        <taxon>Archaea</taxon>
        <taxon>Methanobacteriati</taxon>
        <taxon>Methanobacteriota</taxon>
        <taxon>Stenosarchaea group</taxon>
        <taxon>Halobacteria</taxon>
        <taxon>Halobacteriales</taxon>
        <taxon>Haloferacaceae</taxon>
        <taxon>Haloferax</taxon>
    </lineage>
</organism>
<dbReference type="EMBL" id="WKJO01000001">
    <property type="protein sequence ID" value="MRX21653.1"/>
    <property type="molecule type" value="Genomic_DNA"/>
</dbReference>
<evidence type="ECO:0000256" key="1">
    <source>
        <dbReference type="ARBA" id="ARBA00022448"/>
    </source>
</evidence>
<comment type="caution">
    <text evidence="7">The sequence shown here is derived from an EMBL/GenBank/DDBJ whole genome shotgun (WGS) entry which is preliminary data.</text>
</comment>
<name>A0A6A8GEU1_9EURY</name>
<evidence type="ECO:0000256" key="5">
    <source>
        <dbReference type="SAM" id="MobiDB-lite"/>
    </source>
</evidence>
<keyword evidence="8" id="KW-1185">Reference proteome</keyword>
<proteinExistence type="predicted"/>
<feature type="compositionally biased region" description="Basic and acidic residues" evidence="5">
    <location>
        <begin position="86"/>
        <end position="98"/>
    </location>
</feature>
<dbReference type="AlphaFoldDB" id="A0A6A8GEU1"/>
<dbReference type="Pfam" id="PF00127">
    <property type="entry name" value="Copper-bind"/>
    <property type="match status" value="1"/>
</dbReference>
<keyword evidence="4" id="KW-0186">Copper</keyword>
<dbReference type="GO" id="GO:0005507">
    <property type="term" value="F:copper ion binding"/>
    <property type="evidence" value="ECO:0007669"/>
    <property type="project" value="InterPro"/>
</dbReference>
<evidence type="ECO:0000313" key="7">
    <source>
        <dbReference type="EMBL" id="MRX21653.1"/>
    </source>
</evidence>
<dbReference type="GO" id="GO:0009055">
    <property type="term" value="F:electron transfer activity"/>
    <property type="evidence" value="ECO:0007669"/>
    <property type="project" value="InterPro"/>
</dbReference>
<dbReference type="PROSITE" id="PS00196">
    <property type="entry name" value="COPPER_BLUE"/>
    <property type="match status" value="1"/>
</dbReference>
<evidence type="ECO:0000259" key="6">
    <source>
        <dbReference type="Pfam" id="PF00127"/>
    </source>
</evidence>
<reference evidence="7 8" key="1">
    <citation type="submission" date="2019-11" db="EMBL/GenBank/DDBJ databases">
        <title>Whole genome sequence of Haloferax sp. MBLA0076.</title>
        <authorList>
            <person name="Seo M.-J."/>
            <person name="Cho E.-S."/>
        </authorList>
    </citation>
    <scope>NUCLEOTIDE SEQUENCE [LARGE SCALE GENOMIC DNA]</scope>
    <source>
        <strain evidence="7 8">MBLA0076</strain>
    </source>
</reference>
<feature type="compositionally biased region" description="Basic and acidic residues" evidence="5">
    <location>
        <begin position="54"/>
        <end position="79"/>
    </location>
</feature>
<protein>
    <recommendedName>
        <fullName evidence="6">Blue (type 1) copper domain-containing protein</fullName>
    </recommendedName>
</protein>
<evidence type="ECO:0000313" key="8">
    <source>
        <dbReference type="Proteomes" id="UP000439022"/>
    </source>
</evidence>
<dbReference type="InterPro" id="IPR000923">
    <property type="entry name" value="BlueCu_1"/>
</dbReference>
<evidence type="ECO:0000256" key="3">
    <source>
        <dbReference type="ARBA" id="ARBA00022982"/>
    </source>
</evidence>
<evidence type="ECO:0000256" key="2">
    <source>
        <dbReference type="ARBA" id="ARBA00022723"/>
    </source>
</evidence>
<feature type="domain" description="Blue (type 1) copper" evidence="6">
    <location>
        <begin position="116"/>
        <end position="203"/>
    </location>
</feature>
<dbReference type="SUPFAM" id="SSF49503">
    <property type="entry name" value="Cupredoxins"/>
    <property type="match status" value="1"/>
</dbReference>
<dbReference type="Gene3D" id="2.60.40.420">
    <property type="entry name" value="Cupredoxins - blue copper proteins"/>
    <property type="match status" value="1"/>
</dbReference>
<feature type="region of interest" description="Disordered" evidence="5">
    <location>
        <begin position="29"/>
        <end position="108"/>
    </location>
</feature>
<gene>
    <name evidence="7" type="ORF">GJR96_06745</name>
</gene>
<feature type="compositionally biased region" description="Low complexity" evidence="5">
    <location>
        <begin position="29"/>
        <end position="47"/>
    </location>
</feature>
<dbReference type="Proteomes" id="UP000439022">
    <property type="component" value="Unassembled WGS sequence"/>
</dbReference>
<sequence>MSDIELHRRQFLLLAGTTTVTGLAGCTTAPVTTDGQGSEGQTTTTDTGGAGAEVDDHHVNDHHGESEHHVDDHHGGDEHHDDEESAERVEDSHEHDEQLTGPLDSADVGMVTTATGHHFEPHICWVDVGGTVTWTNERGFHSTTSYSPENYRPQLTPDGTASWNSEIITEGGVTFEKTFEMPGVYHYFCLPHEFVGMIGSVIVGTPDPEGEPALTDPPAELADPIRERLRELNAAIHEALEHAA</sequence>
<keyword evidence="1" id="KW-0813">Transport</keyword>
<dbReference type="PROSITE" id="PS51318">
    <property type="entry name" value="TAT"/>
    <property type="match status" value="1"/>
</dbReference>
<dbReference type="InterPro" id="IPR006311">
    <property type="entry name" value="TAT_signal"/>
</dbReference>